<dbReference type="HOGENOM" id="CLU_817945_0_0_0"/>
<gene>
    <name evidence="1" type="ordered locus">Haur_5139</name>
</gene>
<evidence type="ECO:0000313" key="1">
    <source>
        <dbReference type="EMBL" id="ABX07767.1"/>
    </source>
</evidence>
<dbReference type="Gene3D" id="3.60.40.10">
    <property type="entry name" value="PPM-type phosphatase domain"/>
    <property type="match status" value="1"/>
</dbReference>
<dbReference type="AlphaFoldDB" id="A9B8V3"/>
<geneLocation type="plasmid" evidence="1 2">
    <name>pHAU01</name>
</geneLocation>
<organism evidence="1 2">
    <name type="scientific">Herpetosiphon aurantiacus (strain ATCC 23779 / DSM 785 / 114-95)</name>
    <dbReference type="NCBI Taxonomy" id="316274"/>
    <lineage>
        <taxon>Bacteria</taxon>
        <taxon>Bacillati</taxon>
        <taxon>Chloroflexota</taxon>
        <taxon>Chloroflexia</taxon>
        <taxon>Herpetosiphonales</taxon>
        <taxon>Herpetosiphonaceae</taxon>
        <taxon>Herpetosiphon</taxon>
    </lineage>
</organism>
<proteinExistence type="predicted"/>
<dbReference type="KEGG" id="hau:Haur_5139"/>
<dbReference type="InParanoid" id="A9B8V3"/>
<evidence type="ECO:0000313" key="2">
    <source>
        <dbReference type="Proteomes" id="UP000000787"/>
    </source>
</evidence>
<keyword evidence="1" id="KW-0614">Plasmid</keyword>
<evidence type="ECO:0008006" key="3">
    <source>
        <dbReference type="Google" id="ProtNLM"/>
    </source>
</evidence>
<dbReference type="EMBL" id="CP000876">
    <property type="protein sequence ID" value="ABX07767.1"/>
    <property type="molecule type" value="Genomic_DNA"/>
</dbReference>
<protein>
    <recommendedName>
        <fullName evidence="3">Protein serine/threonine phosphatase</fullName>
    </recommendedName>
</protein>
<dbReference type="SUPFAM" id="SSF81606">
    <property type="entry name" value="PP2C-like"/>
    <property type="match status" value="1"/>
</dbReference>
<name>A9B8V3_HERA2</name>
<dbReference type="BioCyc" id="HAUR316274:GHYA-5201-MONOMER"/>
<dbReference type="InterPro" id="IPR036457">
    <property type="entry name" value="PPM-type-like_dom_sf"/>
</dbReference>
<sequence>MNEIISFDLMYEQISGAGEDAFPILMVDEYPNCGAIAVFDGLGGAGGTIYTVNEEEHTAAYIASRMVRNIVYDHLQSLLNKLINEESFSCSLIASELKDIIITRMRYAIEDKNINIPSSKIKSALVQVLPTTMAMLLFTKYINNQTITYNYYSIWAGDSRNYILTSDYGLQQVTKDDISQDKDAFELLKQDCPLSNNIKFSEDFYINCKKITSDTPMILISATDGCFGYLPTPLHFEYFILDSLFKSNNVLEWRDLLNDIIKLYAGDDFSLSLVVIEWNDLDILKNNFKKRYEYCKVRVKGIDIVKRNIEVLSKHELFYTNRLWELYRSDYEHFIRDLGGDK</sequence>
<dbReference type="Proteomes" id="UP000000787">
    <property type="component" value="Plasmid pHAU01"/>
</dbReference>
<accession>A9B8V3</accession>
<keyword evidence="2" id="KW-1185">Reference proteome</keyword>
<reference evidence="1 2" key="1">
    <citation type="journal article" date="2011" name="Stand. Genomic Sci.">
        <title>Complete genome sequence of the filamentous gliding predatory bacterium Herpetosiphon aurantiacus type strain (114-95(T)).</title>
        <authorList>
            <person name="Kiss H."/>
            <person name="Nett M."/>
            <person name="Domin N."/>
            <person name="Martin K."/>
            <person name="Maresca J.A."/>
            <person name="Copeland A."/>
            <person name="Lapidus A."/>
            <person name="Lucas S."/>
            <person name="Berry K.W."/>
            <person name="Glavina Del Rio T."/>
            <person name="Dalin E."/>
            <person name="Tice H."/>
            <person name="Pitluck S."/>
            <person name="Richardson P."/>
            <person name="Bruce D."/>
            <person name="Goodwin L."/>
            <person name="Han C."/>
            <person name="Detter J.C."/>
            <person name="Schmutz J."/>
            <person name="Brettin T."/>
            <person name="Land M."/>
            <person name="Hauser L."/>
            <person name="Kyrpides N.C."/>
            <person name="Ivanova N."/>
            <person name="Goker M."/>
            <person name="Woyke T."/>
            <person name="Klenk H.P."/>
            <person name="Bryant D.A."/>
        </authorList>
    </citation>
    <scope>NUCLEOTIDE SEQUENCE [LARGE SCALE GENOMIC DNA]</scope>
    <source>
        <strain evidence="2">ATCC 23779 / DSM 785 / 114-95</strain>
        <plasmid evidence="1">pHAU01</plasmid>
    </source>
</reference>